<dbReference type="Pfam" id="PF26078">
    <property type="entry name" value="Baseplate_J_M"/>
    <property type="match status" value="1"/>
</dbReference>
<evidence type="ECO:0000313" key="4">
    <source>
        <dbReference type="EMBL" id="AMJ40462.1"/>
    </source>
</evidence>
<comment type="similarity">
    <text evidence="1">Belongs to the Mu gp47/PBSX XkdT family.</text>
</comment>
<dbReference type="PANTHER" id="PTHR37829:SF3">
    <property type="entry name" value="PROTEIN JAYE-RELATED"/>
    <property type="match status" value="1"/>
</dbReference>
<accession>A0A0X8V9B7</accession>
<evidence type="ECO:0000259" key="2">
    <source>
        <dbReference type="Pfam" id="PF26078"/>
    </source>
</evidence>
<keyword evidence="6" id="KW-1185">Reference proteome</keyword>
<evidence type="ECO:0000259" key="3">
    <source>
        <dbReference type="Pfam" id="PF26079"/>
    </source>
</evidence>
<dbReference type="InterPro" id="IPR058531">
    <property type="entry name" value="Baseplate_J_M"/>
</dbReference>
<organism evidence="5 7">
    <name type="scientific">Anaerotignum propionicum DSM 1682</name>
    <dbReference type="NCBI Taxonomy" id="991789"/>
    <lineage>
        <taxon>Bacteria</taxon>
        <taxon>Bacillati</taxon>
        <taxon>Bacillota</taxon>
        <taxon>Clostridia</taxon>
        <taxon>Lachnospirales</taxon>
        <taxon>Anaerotignaceae</taxon>
        <taxon>Anaerotignum</taxon>
    </lineage>
</organism>
<evidence type="ECO:0000313" key="6">
    <source>
        <dbReference type="Proteomes" id="UP000068026"/>
    </source>
</evidence>
<dbReference type="EMBL" id="CP014223">
    <property type="protein sequence ID" value="AMJ40462.1"/>
    <property type="molecule type" value="Genomic_DNA"/>
</dbReference>
<dbReference type="RefSeq" id="WP_066048158.1">
    <property type="nucleotide sequence ID" value="NZ_CP014223.1"/>
</dbReference>
<reference evidence="5" key="4">
    <citation type="submission" date="2016-11" db="EMBL/GenBank/DDBJ databases">
        <authorList>
            <person name="Varghese N."/>
            <person name="Submissions S."/>
        </authorList>
    </citation>
    <scope>NUCLEOTIDE SEQUENCE</scope>
    <source>
        <strain evidence="5">DSM 1682</strain>
    </source>
</reference>
<reference evidence="7" key="3">
    <citation type="submission" date="2016-11" db="EMBL/GenBank/DDBJ databases">
        <authorList>
            <person name="Jaros S."/>
            <person name="Januszkiewicz K."/>
            <person name="Wedrychowicz H."/>
        </authorList>
    </citation>
    <scope>NUCLEOTIDE SEQUENCE [LARGE SCALE GENOMIC DNA]</scope>
    <source>
        <strain evidence="7">DSM 1682</strain>
    </source>
</reference>
<dbReference type="InterPro" id="IPR052399">
    <property type="entry name" value="Phage_Baseplate_Assmbl_Protein"/>
</dbReference>
<dbReference type="EMBL" id="FQUA01000002">
    <property type="protein sequence ID" value="SHE41446.1"/>
    <property type="molecule type" value="Genomic_DNA"/>
</dbReference>
<dbReference type="InterPro" id="IPR058530">
    <property type="entry name" value="Baseplate_J-like_C"/>
</dbReference>
<dbReference type="Pfam" id="PF26079">
    <property type="entry name" value="Baseplate_J_C"/>
    <property type="match status" value="1"/>
</dbReference>
<evidence type="ECO:0000256" key="1">
    <source>
        <dbReference type="ARBA" id="ARBA00038087"/>
    </source>
</evidence>
<proteinExistence type="inferred from homology"/>
<dbReference type="Proteomes" id="UP000068026">
    <property type="component" value="Chromosome"/>
</dbReference>
<gene>
    <name evidence="4" type="ORF">CPRO_08620</name>
    <name evidence="5" type="ORF">SAMN02745151_00621</name>
</gene>
<evidence type="ECO:0000313" key="5">
    <source>
        <dbReference type="EMBL" id="SHE41446.1"/>
    </source>
</evidence>
<feature type="domain" description="Baseplate J-like C-terminal" evidence="3">
    <location>
        <begin position="264"/>
        <end position="350"/>
    </location>
</feature>
<reference evidence="6" key="2">
    <citation type="submission" date="2016-01" db="EMBL/GenBank/DDBJ databases">
        <authorList>
            <person name="Poehlein A."/>
            <person name="Schlien K."/>
            <person name="Gottschalk G."/>
            <person name="Buckel W."/>
            <person name="Daniel R."/>
        </authorList>
    </citation>
    <scope>NUCLEOTIDE SEQUENCE [LARGE SCALE GENOMIC DNA]</scope>
    <source>
        <strain evidence="6">X2</strain>
    </source>
</reference>
<feature type="domain" description="Baseplate J-like central" evidence="2">
    <location>
        <begin position="178"/>
        <end position="257"/>
    </location>
</feature>
<dbReference type="PANTHER" id="PTHR37829">
    <property type="entry name" value="PHAGE-LIKE ELEMENT PBSX PROTEIN XKDT"/>
    <property type="match status" value="1"/>
</dbReference>
<dbReference type="OrthoDB" id="2554267at2"/>
<sequence length="353" mass="39035">MYEEMTFETVLDRMLSRVSSDIDKREGSIIYDALAPAAAELCQMYIDLDIVLNETFADTASRDYLILRAKERGITPYEATKAIGKAVFNCSVPIGSRFNLEDFNYQVTEVISSQDFTYKVICETVGSDANHNLGTMIPIQYIQGLTKAELVEVLTPGEDAESTQSLRKRYLNSFDRQAFGGNRADYMEKINAISGVGGCKVYRAWNGGGTVKCVVLNSQYQKPSKSLIEDVQTTVDPTQNAGDGLGIAPIDHVVTIEGVTETPIAIASTITYESGWSFGECEPYIEEILDRYFMELSKGWADSGNLVVRISQIESRLLDMDGILDIGNTTINGEAKNLMLDENCIPIRGDFYG</sequence>
<reference evidence="4 6" key="1">
    <citation type="journal article" date="2016" name="Genome Announc.">
        <title>Complete Genome Sequence of the Amino Acid-Fermenting Clostridium propionicum X2 (DSM 1682).</title>
        <authorList>
            <person name="Poehlein A."/>
            <person name="Schlien K."/>
            <person name="Chowdhury N.P."/>
            <person name="Gottschalk G."/>
            <person name="Buckel W."/>
            <person name="Daniel R."/>
        </authorList>
    </citation>
    <scope>NUCLEOTIDE SEQUENCE [LARGE SCALE GENOMIC DNA]</scope>
    <source>
        <strain evidence="4 6">X2</strain>
    </source>
</reference>
<dbReference type="KEGG" id="cpro:CPRO_08620"/>
<name>A0A0X8V9B7_ANAPI</name>
<dbReference type="AlphaFoldDB" id="A0A0X8V9B7"/>
<evidence type="ECO:0000313" key="7">
    <source>
        <dbReference type="Proteomes" id="UP000184204"/>
    </source>
</evidence>
<dbReference type="Proteomes" id="UP000184204">
    <property type="component" value="Unassembled WGS sequence"/>
</dbReference>
<protein>
    <submittedName>
        <fullName evidence="4">Baseplate J-like protein</fullName>
    </submittedName>
    <submittedName>
        <fullName evidence="5">Uncharacterized phage protein gp47/JayE</fullName>
    </submittedName>
</protein>